<evidence type="ECO:0008006" key="4">
    <source>
        <dbReference type="Google" id="ProtNLM"/>
    </source>
</evidence>
<reference evidence="2 3" key="1">
    <citation type="submission" date="2020-05" db="EMBL/GenBank/DDBJ databases">
        <title>Streptobacillus felis strain LHL191014123.</title>
        <authorList>
            <person name="Fawzy A."/>
            <person name="Rau J."/>
            <person name="Risse K."/>
            <person name="Schauerte N."/>
            <person name="Geiger C."/>
            <person name="Blom J."/>
            <person name="Imirzalioglu C."/>
            <person name="Falgenhauer J."/>
            <person name="Bach A."/>
            <person name="Herden C."/>
            <person name="Eisenberg T."/>
        </authorList>
    </citation>
    <scope>NUCLEOTIDE SEQUENCE [LARGE SCALE GENOMIC DNA]</scope>
    <source>
        <strain evidence="2 3">LHL191014123</strain>
    </source>
</reference>
<sequence>MKNRGVSLIEVIIYISLVIITFFLSFNTFFKLLEKQKLRKDIFEIVSTFRKYQKKSEINGIYIPIFIDLENNEIFFDKKTIKLSEEFKYLSKNKDENISFERYFTNKGNLNKGFSILIYNKKNRLMAEISFDNSNSLEYPIINVKGIKL</sequence>
<keyword evidence="3" id="KW-1185">Reference proteome</keyword>
<dbReference type="Proteomes" id="UP000526184">
    <property type="component" value="Unassembled WGS sequence"/>
</dbReference>
<keyword evidence="1" id="KW-1133">Transmembrane helix</keyword>
<keyword evidence="1" id="KW-0472">Membrane</keyword>
<proteinExistence type="predicted"/>
<gene>
    <name evidence="2" type="ORF">HP397_02640</name>
</gene>
<dbReference type="AlphaFoldDB" id="A0A7Z0T6Y5"/>
<evidence type="ECO:0000313" key="3">
    <source>
        <dbReference type="Proteomes" id="UP000526184"/>
    </source>
</evidence>
<name>A0A7Z0T6Y5_9FUSO</name>
<protein>
    <recommendedName>
        <fullName evidence="4">Prepilin-type N-terminal cleavage/methylation domain-containing protein</fullName>
    </recommendedName>
</protein>
<organism evidence="2 3">
    <name type="scientific">Streptobacillus felis</name>
    <dbReference type="NCBI Taxonomy" id="1384509"/>
    <lineage>
        <taxon>Bacteria</taxon>
        <taxon>Fusobacteriati</taxon>
        <taxon>Fusobacteriota</taxon>
        <taxon>Fusobacteriia</taxon>
        <taxon>Fusobacteriales</taxon>
        <taxon>Leptotrichiaceae</taxon>
        <taxon>Streptobacillus</taxon>
    </lineage>
</organism>
<dbReference type="EMBL" id="JABMKT010000009">
    <property type="protein sequence ID" value="NYV27726.1"/>
    <property type="molecule type" value="Genomic_DNA"/>
</dbReference>
<feature type="transmembrane region" description="Helical" evidence="1">
    <location>
        <begin position="12"/>
        <end position="30"/>
    </location>
</feature>
<dbReference type="RefSeq" id="WP_067322417.1">
    <property type="nucleotide sequence ID" value="NZ_CBCRWS010000009.1"/>
</dbReference>
<comment type="caution">
    <text evidence="2">The sequence shown here is derived from an EMBL/GenBank/DDBJ whole genome shotgun (WGS) entry which is preliminary data.</text>
</comment>
<keyword evidence="1" id="KW-0812">Transmembrane</keyword>
<dbReference type="OrthoDB" id="95538at2"/>
<evidence type="ECO:0000313" key="2">
    <source>
        <dbReference type="EMBL" id="NYV27726.1"/>
    </source>
</evidence>
<accession>A0A7Z0T6Y5</accession>
<evidence type="ECO:0000256" key="1">
    <source>
        <dbReference type="SAM" id="Phobius"/>
    </source>
</evidence>